<dbReference type="GO" id="GO:0006260">
    <property type="term" value="P:DNA replication"/>
    <property type="evidence" value="ECO:0007669"/>
    <property type="project" value="UniProtKB-KW"/>
</dbReference>
<accession>Q5Y969</accession>
<dbReference type="Gene3D" id="1.20.190.40">
    <property type="entry name" value="Viral ssDNA binding protein, head domain"/>
    <property type="match status" value="2"/>
</dbReference>
<name>Q5Y969_9ALPH</name>
<organism evidence="4">
    <name type="scientific">Fibropapilloma-associated turtle herpesvirus</name>
    <dbReference type="NCBI Taxonomy" id="256817"/>
    <lineage>
        <taxon>Viruses</taxon>
        <taxon>Duplodnaviria</taxon>
        <taxon>Heunggongvirae</taxon>
        <taxon>Peploviricota</taxon>
        <taxon>Herviviricetes</taxon>
        <taxon>Herpesvirales</taxon>
        <taxon>Orthoherpesviridae</taxon>
        <taxon>Alphaherpesvirinae</taxon>
        <taxon>Scutavirus</taxon>
        <taxon>Scutavirus chelonidalpha5</taxon>
    </lineage>
</organism>
<protein>
    <submittedName>
        <fullName evidence="4">UL29</fullName>
    </submittedName>
</protein>
<dbReference type="GO" id="GO:0042025">
    <property type="term" value="C:host cell nucleus"/>
    <property type="evidence" value="ECO:0007669"/>
    <property type="project" value="InterPro"/>
</dbReference>
<sequence length="1195" mass="130900">MDASMTNPGRASAAAFIYILPSSAVVPEEWRYLCARSADSALCVAPLLEGLTVESGFEHNVMWITGLKTSGPSCDALLTRLSPSYFYPSVFIFHGGEAVPPTSRAPNLSRLCARARSEFGFSEFDPDRDFAGWHETSAEEICRHVQMEPATSLIYLVTTAAFKEGVYLANTFAHWGLVEQISIGGHKAARVPLYPIQMMLQDQLKLARNPFKIKKTAFLEGTEAPTPFFNRQLGRLLFDHVVSPSAVAVRTREAHSVAAGLAYLALDDKFENCLLAEKNFLALRPPGGKPPPEWAKTATECRAADAMAAELALNVTAAFEASVHDPPSCAYTDWPLFQQPGVDRVAALSEYYTRIASHAAALIFSGNSCLYMTEVGDARLKSPGRDSNAGREMAPTSPDRFFLFNGLFLGPAARVDAEGKLCRCGDEPKLELAWGKAPEFTLHHLAYACGFCPSTLARVMFYLERCDRTVSRADPTTLLQYLNAKTEEGACDLCDVETRHVCPATTFFKVKSRLPLFSSAKRGGIVITGAVNTPYNDCELLGNYASFNALRRSGEKAGGGDGPRGPDSYRRTNDRLLSELGKAGYVDLESGEDSPDLDRLIVNRSSFVKVVSDVNRLIHQEGERFVQGISEDCEFKFREAARDATHLLTVSLNPYHAACCPFMTQAFYRSLGVTVQDMALGQCASIVTAAAVDSKSGRNAAQPVLKKKFLGMLNKGFFNTRDVTAVFKAPGVAAFDVTAPLTERSERQYEFEIGRLNLLCPRDLRLKHRILFRGAAWGESTRGGRFGHATQVLNRAEKVMQLQPILNGPHGYLLKRFHERLFPTNKAISAMAFWNRAQNNKLLLASSEQLEDILQFVGFVRREHQRYMRSNVIQTPPPNLYAYAQFALANYILDACGQTANFIGLLVALVTGTRRINPDSAVHLLGPKDRTPAAALTAVESAQHHEQKSCLNNVCYAAKWVTAQLPLVTCPVSVSKYTGQQGGDTLYQCGNLTHFANGGGVDPAAAIYDFNKRFFVCTPRVGNVIKASSAAGDRTSHEGGVVLEAFNKLLQECPANLITELLLTLVKHRGAAVRNLSRDDFLSLTQDPYLAEAMTEAHASLVVPGAMREWTVAEALCVLGNEAPEDGEEEEGVSFDFEGCGDSGMEECEMIEEELSEKVAVKRRAPQEDLLAALDAECLATEAKRAKPLSLDELL</sequence>
<dbReference type="Pfam" id="PF00747">
    <property type="entry name" value="Viral_DNA_bp"/>
    <property type="match status" value="1"/>
</dbReference>
<evidence type="ECO:0000256" key="3">
    <source>
        <dbReference type="ARBA" id="ARBA00023125"/>
    </source>
</evidence>
<dbReference type="InterPro" id="IPR035989">
    <property type="entry name" value="DBP_sf"/>
</dbReference>
<reference evidence="4" key="2">
    <citation type="submission" date="2004-06" db="EMBL/GenBank/DDBJ databases">
        <authorList>
            <person name="Herbst L.H."/>
            <person name="Ene A.R."/>
            <person name="Su M."/>
            <person name="DeSalle R."/>
            <person name="Lenz J."/>
        </authorList>
    </citation>
    <scope>NUCLEOTIDE SEQUENCE</scope>
    <source>
        <strain evidence="4">FL var A</strain>
    </source>
</reference>
<dbReference type="HAMAP" id="MF_04007">
    <property type="entry name" value="HSV_DNBI"/>
    <property type="match status" value="1"/>
</dbReference>
<dbReference type="SUPFAM" id="SSF118208">
    <property type="entry name" value="Viral ssDNA binding protein"/>
    <property type="match status" value="1"/>
</dbReference>
<dbReference type="InterPro" id="IPR043031">
    <property type="entry name" value="Viral_ssDBP_head"/>
</dbReference>
<evidence type="ECO:0000256" key="1">
    <source>
        <dbReference type="ARBA" id="ARBA00022562"/>
    </source>
</evidence>
<keyword evidence="2" id="KW-0235">DNA replication</keyword>
<dbReference type="GO" id="GO:0003697">
    <property type="term" value="F:single-stranded DNA binding"/>
    <property type="evidence" value="ECO:0007669"/>
    <property type="project" value="InterPro"/>
</dbReference>
<evidence type="ECO:0000256" key="2">
    <source>
        <dbReference type="ARBA" id="ARBA00022705"/>
    </source>
</evidence>
<proteinExistence type="inferred from homology"/>
<dbReference type="EMBL" id="AY644454">
    <property type="protein sequence ID" value="AAU84533.1"/>
    <property type="molecule type" value="Genomic_DNA"/>
</dbReference>
<dbReference type="Gene3D" id="1.10.150.560">
    <property type="match status" value="1"/>
</dbReference>
<reference evidence="4" key="1">
    <citation type="journal article" date="2004" name="Curr. Biol.">
        <title>Tumor outbreaks in marine turtles are not due to recent herpesvirus mutations.</title>
        <authorList>
            <person name="Herbst L."/>
            <person name="Ene A."/>
            <person name="Su M."/>
            <person name="Desalle R."/>
            <person name="Lenz J."/>
        </authorList>
    </citation>
    <scope>NUCLEOTIDE SEQUENCE</scope>
    <source>
        <strain evidence="4">FL var A</strain>
    </source>
</reference>
<keyword evidence="3" id="KW-0238">DNA-binding</keyword>
<dbReference type="InterPro" id="IPR000635">
    <property type="entry name" value="Viral_ssDNA-bd"/>
</dbReference>
<evidence type="ECO:0000313" key="4">
    <source>
        <dbReference type="EMBL" id="AAU84533.1"/>
    </source>
</evidence>
<keyword evidence="1" id="KW-1048">Host nucleus</keyword>
<gene>
    <name evidence="4" type="primary">UL29</name>
</gene>